<sequence length="215" mass="23461">MTENIKVVIVDDHPMFRSGVSQSLKECGFDVLGEGENADDALALATRLAPDIILLDISMPGNGLAAIKSILSLSPSIRILILTASESVDDLQTAIQSGAAGYALKGVGSRELVQMLRTIADGGRYIPPELGAKLLAERKAASELMEQRQDLSRRERQVMDLIAIGMSNKLVARKLGLHEKTVKHHVTRIFAKLNVSNRTEAALLWRDRISAQREP</sequence>
<evidence type="ECO:0000256" key="5">
    <source>
        <dbReference type="PROSITE-ProRule" id="PRU00169"/>
    </source>
</evidence>
<dbReference type="InterPro" id="IPR058245">
    <property type="entry name" value="NreC/VraR/RcsB-like_REC"/>
</dbReference>
<protein>
    <submittedName>
        <fullName evidence="8">Response regulator transcription factor</fullName>
    </submittedName>
</protein>
<dbReference type="EMBL" id="CP050899">
    <property type="protein sequence ID" value="QIX23926.1"/>
    <property type="molecule type" value="Genomic_DNA"/>
</dbReference>
<dbReference type="PROSITE" id="PS00622">
    <property type="entry name" value="HTH_LUXR_1"/>
    <property type="match status" value="1"/>
</dbReference>
<proteinExistence type="predicted"/>
<dbReference type="InterPro" id="IPR039420">
    <property type="entry name" value="WalR-like"/>
</dbReference>
<dbReference type="GO" id="GO:0006355">
    <property type="term" value="P:regulation of DNA-templated transcription"/>
    <property type="evidence" value="ECO:0007669"/>
    <property type="project" value="InterPro"/>
</dbReference>
<dbReference type="InterPro" id="IPR001789">
    <property type="entry name" value="Sig_transdc_resp-reg_receiver"/>
</dbReference>
<dbReference type="SMART" id="SM00421">
    <property type="entry name" value="HTH_LUXR"/>
    <property type="match status" value="1"/>
</dbReference>
<dbReference type="InterPro" id="IPR016032">
    <property type="entry name" value="Sig_transdc_resp-reg_C-effctor"/>
</dbReference>
<dbReference type="RefSeq" id="WP_044459039.1">
    <property type="nucleotide sequence ID" value="NZ_CP050899.1"/>
</dbReference>
<evidence type="ECO:0000256" key="3">
    <source>
        <dbReference type="ARBA" id="ARBA00023125"/>
    </source>
</evidence>
<evidence type="ECO:0000256" key="2">
    <source>
        <dbReference type="ARBA" id="ARBA00023015"/>
    </source>
</evidence>
<dbReference type="PANTHER" id="PTHR43214:SF41">
    <property type="entry name" value="NITRATE_NITRITE RESPONSE REGULATOR PROTEIN NARP"/>
    <property type="match status" value="1"/>
</dbReference>
<dbReference type="SMART" id="SM00448">
    <property type="entry name" value="REC"/>
    <property type="match status" value="1"/>
</dbReference>
<evidence type="ECO:0000313" key="9">
    <source>
        <dbReference type="Proteomes" id="UP000500870"/>
    </source>
</evidence>
<keyword evidence="4" id="KW-0804">Transcription</keyword>
<dbReference type="PRINTS" id="PR00038">
    <property type="entry name" value="HTHLUXR"/>
</dbReference>
<dbReference type="Pfam" id="PF00196">
    <property type="entry name" value="GerE"/>
    <property type="match status" value="1"/>
</dbReference>
<dbReference type="PROSITE" id="PS50043">
    <property type="entry name" value="HTH_LUXR_2"/>
    <property type="match status" value="1"/>
</dbReference>
<evidence type="ECO:0000256" key="1">
    <source>
        <dbReference type="ARBA" id="ARBA00022553"/>
    </source>
</evidence>
<keyword evidence="1 5" id="KW-0597">Phosphoprotein</keyword>
<keyword evidence="2" id="KW-0805">Transcription regulation</keyword>
<dbReference type="Proteomes" id="UP000500870">
    <property type="component" value="Chromosome 3"/>
</dbReference>
<dbReference type="CDD" id="cd17535">
    <property type="entry name" value="REC_NarL-like"/>
    <property type="match status" value="1"/>
</dbReference>
<dbReference type="AlphaFoldDB" id="A0A6H0ZT00"/>
<reference evidence="8 9" key="1">
    <citation type="submission" date="2020-04" db="EMBL/GenBank/DDBJ databases">
        <title>FDA dAtabase for Regulatory Grade micrObial Sequences (FDA-ARGOS): Supporting development and validation of Infectious Disease Dx tests.</title>
        <authorList>
            <person name="Sciortino C."/>
            <person name="Tallon L."/>
            <person name="Sadzewicz L."/>
            <person name="Vavikolanu K."/>
            <person name="Mehta A."/>
            <person name="Aluvathingal J."/>
            <person name="Nadendla S."/>
            <person name="Nandy P."/>
            <person name="Geyer C."/>
            <person name="Yan Y."/>
            <person name="Sichtig H."/>
        </authorList>
    </citation>
    <scope>NUCLEOTIDE SEQUENCE [LARGE SCALE GENOMIC DNA]</scope>
    <source>
        <strain evidence="8 9">FDAARGOS_633</strain>
    </source>
</reference>
<dbReference type="GO" id="GO:0000160">
    <property type="term" value="P:phosphorelay signal transduction system"/>
    <property type="evidence" value="ECO:0007669"/>
    <property type="project" value="InterPro"/>
</dbReference>
<dbReference type="GO" id="GO:0003677">
    <property type="term" value="F:DNA binding"/>
    <property type="evidence" value="ECO:0007669"/>
    <property type="project" value="UniProtKB-KW"/>
</dbReference>
<dbReference type="InterPro" id="IPR011006">
    <property type="entry name" value="CheY-like_superfamily"/>
</dbReference>
<dbReference type="Pfam" id="PF00072">
    <property type="entry name" value="Response_reg"/>
    <property type="match status" value="1"/>
</dbReference>
<dbReference type="InterPro" id="IPR000792">
    <property type="entry name" value="Tscrpt_reg_LuxR_C"/>
</dbReference>
<feature type="domain" description="HTH luxR-type" evidence="6">
    <location>
        <begin position="144"/>
        <end position="209"/>
    </location>
</feature>
<name>A0A6H0ZT00_9HYPH</name>
<organism evidence="8 9">
    <name type="scientific">Agrobacterium pusense</name>
    <dbReference type="NCBI Taxonomy" id="648995"/>
    <lineage>
        <taxon>Bacteria</taxon>
        <taxon>Pseudomonadati</taxon>
        <taxon>Pseudomonadota</taxon>
        <taxon>Alphaproteobacteria</taxon>
        <taxon>Hyphomicrobiales</taxon>
        <taxon>Rhizobiaceae</taxon>
        <taxon>Rhizobium/Agrobacterium group</taxon>
        <taxon>Agrobacterium</taxon>
    </lineage>
</organism>
<evidence type="ECO:0000313" key="8">
    <source>
        <dbReference type="EMBL" id="QIX23926.1"/>
    </source>
</evidence>
<feature type="modified residue" description="4-aspartylphosphate" evidence="5">
    <location>
        <position position="56"/>
    </location>
</feature>
<gene>
    <name evidence="8" type="ORF">FOB41_22550</name>
</gene>
<dbReference type="PANTHER" id="PTHR43214">
    <property type="entry name" value="TWO-COMPONENT RESPONSE REGULATOR"/>
    <property type="match status" value="1"/>
</dbReference>
<dbReference type="PROSITE" id="PS50110">
    <property type="entry name" value="RESPONSE_REGULATORY"/>
    <property type="match status" value="1"/>
</dbReference>
<dbReference type="CDD" id="cd06170">
    <property type="entry name" value="LuxR_C_like"/>
    <property type="match status" value="1"/>
</dbReference>
<evidence type="ECO:0000259" key="7">
    <source>
        <dbReference type="PROSITE" id="PS50110"/>
    </source>
</evidence>
<evidence type="ECO:0000259" key="6">
    <source>
        <dbReference type="PROSITE" id="PS50043"/>
    </source>
</evidence>
<dbReference type="Gene3D" id="3.40.50.2300">
    <property type="match status" value="1"/>
</dbReference>
<keyword evidence="3" id="KW-0238">DNA-binding</keyword>
<accession>A0A6H0ZT00</accession>
<dbReference type="SUPFAM" id="SSF52172">
    <property type="entry name" value="CheY-like"/>
    <property type="match status" value="1"/>
</dbReference>
<dbReference type="SUPFAM" id="SSF46894">
    <property type="entry name" value="C-terminal effector domain of the bipartite response regulators"/>
    <property type="match status" value="1"/>
</dbReference>
<feature type="domain" description="Response regulatory" evidence="7">
    <location>
        <begin position="6"/>
        <end position="120"/>
    </location>
</feature>
<evidence type="ECO:0000256" key="4">
    <source>
        <dbReference type="ARBA" id="ARBA00023163"/>
    </source>
</evidence>